<dbReference type="GO" id="GO:1901981">
    <property type="term" value="F:phosphatidylinositol phosphate binding"/>
    <property type="evidence" value="ECO:0007669"/>
    <property type="project" value="TreeGrafter"/>
</dbReference>
<dbReference type="PROSITE" id="PS50195">
    <property type="entry name" value="PX"/>
    <property type="match status" value="1"/>
</dbReference>
<dbReference type="Pfam" id="PF00787">
    <property type="entry name" value="PX"/>
    <property type="match status" value="1"/>
</dbReference>
<dbReference type="STRING" id="409849.ENSPMGP00000002509"/>
<keyword evidence="6" id="KW-0472">Membrane</keyword>
<dbReference type="InterPro" id="IPR001683">
    <property type="entry name" value="PX_dom"/>
</dbReference>
<dbReference type="SUPFAM" id="SSF48452">
    <property type="entry name" value="TPR-like"/>
    <property type="match status" value="1"/>
</dbReference>
<keyword evidence="4" id="KW-0653">Protein transport</keyword>
<sequence>SLTTKELQQNWREEKRRERPHWLLFELPSYRVRETAFSKHVVYDVVIMRSGSFDSHRVSIERRYSDFAKLHQTLLQEFQEELDEILLPRKILTGNFNPECLLERRIALQDYIAKLYAKRCVRHSEHFANFFTDQEMKKAHNLLRAGQFTQCLALLQLVLEIQEKLAPWQSSTLSVHTLVALAVCHRDLEQPEQAYEAAHRALPVVRRYRLTVKEYHAPLLQMLVDLGYSLGRPVGQMQEELMALREAERGRVDTRSLKEIVVHKFV</sequence>
<reference evidence="8" key="2">
    <citation type="submission" date="2025-09" db="UniProtKB">
        <authorList>
            <consortium name="Ensembl"/>
        </authorList>
    </citation>
    <scope>IDENTIFICATION</scope>
</reference>
<accession>A0A3B3ZD78</accession>
<dbReference type="Gene3D" id="1.25.40.10">
    <property type="entry name" value="Tetratricopeptide repeat domain"/>
    <property type="match status" value="1"/>
</dbReference>
<dbReference type="SMART" id="SM00312">
    <property type="entry name" value="PX"/>
    <property type="match status" value="1"/>
</dbReference>
<evidence type="ECO:0000256" key="5">
    <source>
        <dbReference type="ARBA" id="ARBA00023121"/>
    </source>
</evidence>
<evidence type="ECO:0000256" key="2">
    <source>
        <dbReference type="ARBA" id="ARBA00022448"/>
    </source>
</evidence>
<dbReference type="AlphaFoldDB" id="A0A3B3ZD78"/>
<dbReference type="PANTHER" id="PTHR20939:SF1">
    <property type="entry name" value="SORTING NEXIN-20"/>
    <property type="match status" value="1"/>
</dbReference>
<dbReference type="Proteomes" id="UP000261520">
    <property type="component" value="Unplaced"/>
</dbReference>
<evidence type="ECO:0000313" key="9">
    <source>
        <dbReference type="Proteomes" id="UP000261520"/>
    </source>
</evidence>
<evidence type="ECO:0000313" key="8">
    <source>
        <dbReference type="Ensembl" id="ENSPMGP00000002509.1"/>
    </source>
</evidence>
<dbReference type="Ensembl" id="ENSPMGT00000002656.1">
    <property type="protein sequence ID" value="ENSPMGP00000002509.1"/>
    <property type="gene ID" value="ENSPMGG00000002195.1"/>
</dbReference>
<protein>
    <recommendedName>
        <fullName evidence="7">PX domain-containing protein</fullName>
    </recommendedName>
</protein>
<keyword evidence="2" id="KW-0813">Transport</keyword>
<organism evidence="8 9">
    <name type="scientific">Periophthalmus magnuspinnatus</name>
    <dbReference type="NCBI Taxonomy" id="409849"/>
    <lineage>
        <taxon>Eukaryota</taxon>
        <taxon>Metazoa</taxon>
        <taxon>Chordata</taxon>
        <taxon>Craniata</taxon>
        <taxon>Vertebrata</taxon>
        <taxon>Euteleostomi</taxon>
        <taxon>Actinopterygii</taxon>
        <taxon>Neopterygii</taxon>
        <taxon>Teleostei</taxon>
        <taxon>Neoteleostei</taxon>
        <taxon>Acanthomorphata</taxon>
        <taxon>Gobiaria</taxon>
        <taxon>Gobiiformes</taxon>
        <taxon>Gobioidei</taxon>
        <taxon>Gobiidae</taxon>
        <taxon>Oxudercinae</taxon>
        <taxon>Periophthalmus</taxon>
    </lineage>
</organism>
<dbReference type="InterPro" id="IPR011990">
    <property type="entry name" value="TPR-like_helical_dom_sf"/>
</dbReference>
<name>A0A3B3ZD78_9GOBI</name>
<keyword evidence="5" id="KW-0446">Lipid-binding</keyword>
<evidence type="ECO:0000256" key="4">
    <source>
        <dbReference type="ARBA" id="ARBA00022927"/>
    </source>
</evidence>
<dbReference type="InterPro" id="IPR036871">
    <property type="entry name" value="PX_dom_sf"/>
</dbReference>
<evidence type="ECO:0000256" key="3">
    <source>
        <dbReference type="ARBA" id="ARBA00022753"/>
    </source>
</evidence>
<dbReference type="SUPFAM" id="SSF64268">
    <property type="entry name" value="PX domain"/>
    <property type="match status" value="1"/>
</dbReference>
<evidence type="ECO:0000256" key="6">
    <source>
        <dbReference type="ARBA" id="ARBA00023136"/>
    </source>
</evidence>
<dbReference type="InterPro" id="IPR039937">
    <property type="entry name" value="SNX20/SNX21"/>
</dbReference>
<comment type="subcellular location">
    <subcellularLocation>
        <location evidence="1">Early endosome membrane</location>
        <topology evidence="1">Peripheral membrane protein</topology>
        <orientation evidence="1">Cytoplasmic side</orientation>
    </subcellularLocation>
</comment>
<keyword evidence="3" id="KW-0967">Endosome</keyword>
<dbReference type="GO" id="GO:0031901">
    <property type="term" value="C:early endosome membrane"/>
    <property type="evidence" value="ECO:0007669"/>
    <property type="project" value="UniProtKB-SubCell"/>
</dbReference>
<evidence type="ECO:0000259" key="7">
    <source>
        <dbReference type="PROSITE" id="PS50195"/>
    </source>
</evidence>
<dbReference type="GO" id="GO:0015031">
    <property type="term" value="P:protein transport"/>
    <property type="evidence" value="ECO:0007669"/>
    <property type="project" value="UniProtKB-KW"/>
</dbReference>
<feature type="domain" description="PX" evidence="7">
    <location>
        <begin position="21"/>
        <end position="138"/>
    </location>
</feature>
<keyword evidence="9" id="KW-1185">Reference proteome</keyword>
<dbReference type="PANTHER" id="PTHR20939">
    <property type="entry name" value="SORTING NEXIN 20, 21"/>
    <property type="match status" value="1"/>
</dbReference>
<dbReference type="Gene3D" id="3.30.1520.10">
    <property type="entry name" value="Phox-like domain"/>
    <property type="match status" value="1"/>
</dbReference>
<evidence type="ECO:0000256" key="1">
    <source>
        <dbReference type="ARBA" id="ARBA00004469"/>
    </source>
</evidence>
<reference evidence="8" key="1">
    <citation type="submission" date="2025-08" db="UniProtKB">
        <authorList>
            <consortium name="Ensembl"/>
        </authorList>
    </citation>
    <scope>IDENTIFICATION</scope>
</reference>
<proteinExistence type="predicted"/>